<name>E0WTV6_9ENTR</name>
<dbReference type="GO" id="GO:0043590">
    <property type="term" value="C:bacterial nucleoid"/>
    <property type="evidence" value="ECO:0007669"/>
    <property type="project" value="UniProtKB-UniRule"/>
</dbReference>
<keyword evidence="5" id="KW-1185">Reference proteome</keyword>
<dbReference type="Gene3D" id="3.30.1310.10">
    <property type="entry name" value="Nucleoid-associated protein YbaB-like domain"/>
    <property type="match status" value="1"/>
</dbReference>
<dbReference type="eggNOG" id="COG0718">
    <property type="taxonomic scope" value="Bacteria"/>
</dbReference>
<evidence type="ECO:0000313" key="4">
    <source>
        <dbReference type="EMBL" id="EFL91555.1"/>
    </source>
</evidence>
<comment type="function">
    <text evidence="2">Binds to DNA and alters its conformation. May be involved in regulation of gene expression, nucleoid organization and DNA protection.</text>
</comment>
<sequence length="106" mass="11331">MVGLDDMASAIKGAQKNIEKIQAEIQQAEAIGESGAGLVKVTINGAYKCLKISIDPSLITGDVDKKMLEDLICVAYDNAVEKIAAIQKEKLGVISNVFQSGFKMPF</sequence>
<comment type="similarity">
    <text evidence="2">Belongs to the YbaB/EbfC family.</text>
</comment>
<comment type="subunit">
    <text evidence="2">Homodimer.</text>
</comment>
<dbReference type="HAMAP" id="MF_00274">
    <property type="entry name" value="DNA_YbaB_EbfC"/>
    <property type="match status" value="1"/>
</dbReference>
<dbReference type="SUPFAM" id="SSF82607">
    <property type="entry name" value="YbaB-like"/>
    <property type="match status" value="1"/>
</dbReference>
<dbReference type="HOGENOM" id="CLU_140930_4_2_6"/>
<dbReference type="STRING" id="663321.REG_1486"/>
<feature type="coiled-coil region" evidence="3">
    <location>
        <begin position="4"/>
        <end position="31"/>
    </location>
</feature>
<dbReference type="GO" id="GO:0005829">
    <property type="term" value="C:cytosol"/>
    <property type="evidence" value="ECO:0007669"/>
    <property type="project" value="TreeGrafter"/>
</dbReference>
<dbReference type="PANTHER" id="PTHR33449">
    <property type="entry name" value="NUCLEOID-ASSOCIATED PROTEIN YBAB"/>
    <property type="match status" value="1"/>
</dbReference>
<dbReference type="PANTHER" id="PTHR33449:SF1">
    <property type="entry name" value="NUCLEOID-ASSOCIATED PROTEIN YBAB"/>
    <property type="match status" value="1"/>
</dbReference>
<dbReference type="Proteomes" id="UP000005726">
    <property type="component" value="Unassembled WGS sequence"/>
</dbReference>
<evidence type="ECO:0000256" key="1">
    <source>
        <dbReference type="ARBA" id="ARBA00023125"/>
    </source>
</evidence>
<protein>
    <recommendedName>
        <fullName evidence="2">Nucleoid-associated protein REG_1486</fullName>
    </recommendedName>
</protein>
<proteinExistence type="inferred from homology"/>
<keyword evidence="3" id="KW-0175">Coiled coil</keyword>
<keyword evidence="1 2" id="KW-0238">DNA-binding</keyword>
<dbReference type="GO" id="GO:0003677">
    <property type="term" value="F:DNA binding"/>
    <property type="evidence" value="ECO:0007669"/>
    <property type="project" value="UniProtKB-UniRule"/>
</dbReference>
<dbReference type="InterPro" id="IPR036894">
    <property type="entry name" value="YbaB-like_sf"/>
</dbReference>
<reference evidence="4" key="1">
    <citation type="journal article" date="2009" name="Environ. Microbiol.">
        <title>Dynamics of genome evolution in facultative symbionts of aphids.</title>
        <authorList>
            <person name="Degnan P.H."/>
            <person name="Leonardo T.E."/>
            <person name="Cass B.N."/>
            <person name="Hurwitz B."/>
            <person name="Stern D."/>
            <person name="Gibbs R.A."/>
            <person name="Richards S."/>
            <person name="Moran N.A."/>
        </authorList>
    </citation>
    <scope>NUCLEOTIDE SEQUENCE [LARGE SCALE GENOMIC DNA]</scope>
    <source>
        <strain evidence="4">LSR1</strain>
    </source>
</reference>
<dbReference type="PIRSF" id="PIRSF004555">
    <property type="entry name" value="UCP004555"/>
    <property type="match status" value="1"/>
</dbReference>
<evidence type="ECO:0000313" key="5">
    <source>
        <dbReference type="Proteomes" id="UP000005726"/>
    </source>
</evidence>
<gene>
    <name evidence="4" type="ORF">REG_1486</name>
</gene>
<dbReference type="InterPro" id="IPR004401">
    <property type="entry name" value="YbaB/EbfC"/>
</dbReference>
<organism evidence="4 5">
    <name type="scientific">Candidatus Regiella insecticola LSR1</name>
    <dbReference type="NCBI Taxonomy" id="663321"/>
    <lineage>
        <taxon>Bacteria</taxon>
        <taxon>Pseudomonadati</taxon>
        <taxon>Pseudomonadota</taxon>
        <taxon>Gammaproteobacteria</taxon>
        <taxon>Enterobacterales</taxon>
        <taxon>Enterobacteriaceae</taxon>
        <taxon>aphid secondary symbionts</taxon>
        <taxon>Candidatus Regiella</taxon>
    </lineage>
</organism>
<dbReference type="AlphaFoldDB" id="E0WTV6"/>
<keyword evidence="2" id="KW-0963">Cytoplasm</keyword>
<dbReference type="RefSeq" id="WP_006705142.1">
    <property type="nucleotide sequence ID" value="NZ_CAWLGB010000021.1"/>
</dbReference>
<evidence type="ECO:0000256" key="2">
    <source>
        <dbReference type="HAMAP-Rule" id="MF_00274"/>
    </source>
</evidence>
<evidence type="ECO:0000256" key="3">
    <source>
        <dbReference type="SAM" id="Coils"/>
    </source>
</evidence>
<dbReference type="Pfam" id="PF02575">
    <property type="entry name" value="YbaB_DNA_bd"/>
    <property type="match status" value="1"/>
</dbReference>
<accession>E0WTV6</accession>
<dbReference type="NCBIfam" id="TIGR00103">
    <property type="entry name" value="DNA_YbaB_EbfC"/>
    <property type="match status" value="1"/>
</dbReference>
<comment type="subcellular location">
    <subcellularLocation>
        <location evidence="2">Cytoplasm</location>
        <location evidence="2">Nucleoid</location>
    </subcellularLocation>
</comment>
<dbReference type="EMBL" id="GL379609">
    <property type="protein sequence ID" value="EFL91555.1"/>
    <property type="molecule type" value="Genomic_DNA"/>
</dbReference>